<dbReference type="AlphaFoldDB" id="A0A9P4TR40"/>
<keyword evidence="1" id="KW-1133">Transmembrane helix</keyword>
<dbReference type="Proteomes" id="UP000800093">
    <property type="component" value="Unassembled WGS sequence"/>
</dbReference>
<name>A0A9P4TR40_9PLEO</name>
<reference evidence="4" key="1">
    <citation type="journal article" date="2020" name="Stud. Mycol.">
        <title>101 Dothideomycetes genomes: A test case for predicting lifestyles and emergence of pathogens.</title>
        <authorList>
            <person name="Haridas S."/>
            <person name="Albert R."/>
            <person name="Binder M."/>
            <person name="Bloem J."/>
            <person name="LaButti K."/>
            <person name="Salamov A."/>
            <person name="Andreopoulos B."/>
            <person name="Baker S."/>
            <person name="Barry K."/>
            <person name="Bills G."/>
            <person name="Bluhm B."/>
            <person name="Cannon C."/>
            <person name="Castanera R."/>
            <person name="Culley D."/>
            <person name="Daum C."/>
            <person name="Ezra D."/>
            <person name="Gonzalez J."/>
            <person name="Henrissat B."/>
            <person name="Kuo A."/>
            <person name="Liang C."/>
            <person name="Lipzen A."/>
            <person name="Lutzoni F."/>
            <person name="Magnuson J."/>
            <person name="Mondo S."/>
            <person name="Nolan M."/>
            <person name="Ohm R."/>
            <person name="Pangilinan J."/>
            <person name="Park H.-J."/>
            <person name="Ramirez L."/>
            <person name="Alfaro M."/>
            <person name="Sun H."/>
            <person name="Tritt A."/>
            <person name="Yoshinaga Y."/>
            <person name="Zwiers L.-H."/>
            <person name="Turgeon B."/>
            <person name="Goodwin S."/>
            <person name="Spatafora J."/>
            <person name="Crous P."/>
            <person name="Grigoriev I."/>
        </authorList>
    </citation>
    <scope>NUCLEOTIDE SEQUENCE [LARGE SCALE GENOMIC DNA]</scope>
    <source>
        <strain evidence="4">CBS 304.66</strain>
    </source>
</reference>
<evidence type="ECO:0000259" key="2">
    <source>
        <dbReference type="Pfam" id="PF20163"/>
    </source>
</evidence>
<organism evidence="3 4">
    <name type="scientific">Lojkania enalia</name>
    <dbReference type="NCBI Taxonomy" id="147567"/>
    <lineage>
        <taxon>Eukaryota</taxon>
        <taxon>Fungi</taxon>
        <taxon>Dikarya</taxon>
        <taxon>Ascomycota</taxon>
        <taxon>Pezizomycotina</taxon>
        <taxon>Dothideomycetes</taxon>
        <taxon>Pleosporomycetidae</taxon>
        <taxon>Pleosporales</taxon>
        <taxon>Pleosporales incertae sedis</taxon>
        <taxon>Lojkania</taxon>
    </lineage>
</organism>
<feature type="transmembrane region" description="Helical" evidence="1">
    <location>
        <begin position="240"/>
        <end position="265"/>
    </location>
</feature>
<feature type="transmembrane region" description="Helical" evidence="1">
    <location>
        <begin position="12"/>
        <end position="35"/>
    </location>
</feature>
<keyword evidence="4" id="KW-1185">Reference proteome</keyword>
<dbReference type="InterPro" id="IPR046623">
    <property type="entry name" value="DUF6536"/>
</dbReference>
<feature type="transmembrane region" description="Helical" evidence="1">
    <location>
        <begin position="519"/>
        <end position="540"/>
    </location>
</feature>
<feature type="domain" description="DUF6536" evidence="2">
    <location>
        <begin position="6"/>
        <end position="155"/>
    </location>
</feature>
<proteinExistence type="predicted"/>
<dbReference type="EMBL" id="ML986578">
    <property type="protein sequence ID" value="KAF2271131.1"/>
    <property type="molecule type" value="Genomic_DNA"/>
</dbReference>
<dbReference type="Pfam" id="PF20163">
    <property type="entry name" value="DUF6536"/>
    <property type="match status" value="1"/>
</dbReference>
<dbReference type="PANTHER" id="PTHR35395:SF1">
    <property type="entry name" value="DUF6536 DOMAIN-CONTAINING PROTEIN"/>
    <property type="match status" value="1"/>
</dbReference>
<evidence type="ECO:0000256" key="1">
    <source>
        <dbReference type="SAM" id="Phobius"/>
    </source>
</evidence>
<feature type="transmembrane region" description="Helical" evidence="1">
    <location>
        <begin position="454"/>
        <end position="476"/>
    </location>
</feature>
<protein>
    <recommendedName>
        <fullName evidence="2">DUF6536 domain-containing protein</fullName>
    </recommendedName>
</protein>
<feature type="transmembrane region" description="Helical" evidence="1">
    <location>
        <begin position="404"/>
        <end position="422"/>
    </location>
</feature>
<sequence length="627" mass="69813">MRFTGWRGGVLLAIIIASAVFFLNLLFLIISNTVWPRENGIATAFTGDCGTAGRWTTAIHLVVNLLSSLLLGASNYCMQRLAAPTRKEVDEAHAKKKWLDIGLPSVRNLAYINIWRTILWVLLALSSVPLHFVYNSVVFETIAANKLQSTVLDNRYLNRDLFENITNSECQARYTSSFITKGGNGFAVPTIEWRERMGMRSNNTIRDWDSGSGKLRVTSSGNTIEFDYCLSQRLPLKCQVHFSLTLLIIVIVCNGVKVVLLTIVLQRYNHETLVTVGDAIKSFVMRPDPSTENCCLMSRYNVNLLWKVPETRMNQRWQFRKKALWANACSKRRFIVSVLLYICALVVSGWLLSLALENHAYTGDSLKAGPGFGRVDTDFLIDIRVPYADSIIPYVLLANLPQTIISFLYLTYNGLFTAMLTGREWARYAIKRAPLRVTIPNPGQRSTYFLQLPYAWSIPLLTASTLLHFFVSQSIFLARVALYENGAPAKTFDEGRVSMYHHFKTAGNILTGVGYSGSALIASIAWGSALVIACVLVAAIGRYPIGLPVGGTNSAVISAACHMRREGESEHCLDEDTVEKPVKWGVTVEGTRYDVGHCCFSSGEVDFPKYGALYAGLGERKDAEERS</sequence>
<feature type="transmembrane region" description="Helical" evidence="1">
    <location>
        <begin position="55"/>
        <end position="77"/>
    </location>
</feature>
<comment type="caution">
    <text evidence="3">The sequence shown here is derived from an EMBL/GenBank/DDBJ whole genome shotgun (WGS) entry which is preliminary data.</text>
</comment>
<evidence type="ECO:0000313" key="4">
    <source>
        <dbReference type="Proteomes" id="UP000800093"/>
    </source>
</evidence>
<dbReference type="OrthoDB" id="5429634at2759"/>
<accession>A0A9P4TR40</accession>
<evidence type="ECO:0000313" key="3">
    <source>
        <dbReference type="EMBL" id="KAF2271131.1"/>
    </source>
</evidence>
<keyword evidence="1" id="KW-0472">Membrane</keyword>
<keyword evidence="1" id="KW-0812">Transmembrane</keyword>
<gene>
    <name evidence="3" type="ORF">CC78DRAFT_12199</name>
</gene>
<dbReference type="PANTHER" id="PTHR35395">
    <property type="entry name" value="DUF6536 DOMAIN-CONTAINING PROTEIN"/>
    <property type="match status" value="1"/>
</dbReference>
<feature type="transmembrane region" description="Helical" evidence="1">
    <location>
        <begin position="114"/>
        <end position="134"/>
    </location>
</feature>
<feature type="transmembrane region" description="Helical" evidence="1">
    <location>
        <begin position="334"/>
        <end position="356"/>
    </location>
</feature>